<evidence type="ECO:0000256" key="1">
    <source>
        <dbReference type="ARBA" id="ARBA00004651"/>
    </source>
</evidence>
<keyword evidence="10" id="KW-1185">Reference proteome</keyword>
<evidence type="ECO:0000256" key="7">
    <source>
        <dbReference type="SAM" id="Phobius"/>
    </source>
</evidence>
<evidence type="ECO:0000256" key="3">
    <source>
        <dbReference type="ARBA" id="ARBA00022475"/>
    </source>
</evidence>
<feature type="transmembrane region" description="Helical" evidence="7">
    <location>
        <begin position="135"/>
        <end position="157"/>
    </location>
</feature>
<keyword evidence="4 7" id="KW-0812">Transmembrane</keyword>
<protein>
    <submittedName>
        <fullName evidence="9">DedA family protein</fullName>
    </submittedName>
</protein>
<dbReference type="PANTHER" id="PTHR42709">
    <property type="entry name" value="ALKALINE PHOSPHATASE LIKE PROTEIN"/>
    <property type="match status" value="1"/>
</dbReference>
<proteinExistence type="inferred from homology"/>
<comment type="similarity">
    <text evidence="2">Belongs to the DedA family.</text>
</comment>
<dbReference type="EMBL" id="JADQDK010000001">
    <property type="protein sequence ID" value="MBW0133151.1"/>
    <property type="molecule type" value="Genomic_DNA"/>
</dbReference>
<name>A0ABS6UMI5_9PSEU</name>
<keyword evidence="6 7" id="KW-0472">Membrane</keyword>
<evidence type="ECO:0000313" key="10">
    <source>
        <dbReference type="Proteomes" id="UP000694287"/>
    </source>
</evidence>
<keyword evidence="3" id="KW-1003">Cell membrane</keyword>
<organism evidence="9 10">
    <name type="scientific">Pseudonocardia abyssalis</name>
    <dbReference type="NCBI Taxonomy" id="2792008"/>
    <lineage>
        <taxon>Bacteria</taxon>
        <taxon>Bacillati</taxon>
        <taxon>Actinomycetota</taxon>
        <taxon>Actinomycetes</taxon>
        <taxon>Pseudonocardiales</taxon>
        <taxon>Pseudonocardiaceae</taxon>
        <taxon>Pseudonocardia</taxon>
    </lineage>
</organism>
<evidence type="ECO:0000256" key="2">
    <source>
        <dbReference type="ARBA" id="ARBA00010792"/>
    </source>
</evidence>
<reference evidence="9 10" key="1">
    <citation type="submission" date="2020-11" db="EMBL/GenBank/DDBJ databases">
        <title>Pseudonocardia abyssalis sp. nov. and Pseudonocardia oceani sp. nov., description and phylogenomic analysis of two novel actinomycetes isolated from the deep Southern Ocean.</title>
        <authorList>
            <person name="Parra J."/>
        </authorList>
    </citation>
    <scope>NUCLEOTIDE SEQUENCE [LARGE SCALE GENOMIC DNA]</scope>
    <source>
        <strain evidence="9 10">KRD-168</strain>
    </source>
</reference>
<sequence length="208" mass="22298">MLGLFDTLGAAGVGLLIFLDNFFPPIPSEVVLPLAGFRARTGAIDPVLVWPAATAGAVAGSLVVYYLGVWLGYDRLHDLAGRRWFVIASRRDLERGRDLFDRHGGKMVLLGRCIPFVRSVISVPAGVAGMPVCRFLLLTTIGSGIWNALLIGLGWYLGENWTVLEEWTGVASSVVVGLVLVAVGVLVLRRASSRRATGTSTTAHRDAN</sequence>
<dbReference type="Proteomes" id="UP000694287">
    <property type="component" value="Unassembled WGS sequence"/>
</dbReference>
<feature type="transmembrane region" description="Helical" evidence="7">
    <location>
        <begin position="47"/>
        <end position="73"/>
    </location>
</feature>
<comment type="subcellular location">
    <subcellularLocation>
        <location evidence="1">Cell membrane</location>
        <topology evidence="1">Multi-pass membrane protein</topology>
    </subcellularLocation>
</comment>
<accession>A0ABS6UMI5</accession>
<feature type="domain" description="VTT" evidence="8">
    <location>
        <begin position="26"/>
        <end position="155"/>
    </location>
</feature>
<dbReference type="PANTHER" id="PTHR42709:SF6">
    <property type="entry name" value="UNDECAPRENYL PHOSPHATE TRANSPORTER A"/>
    <property type="match status" value="1"/>
</dbReference>
<gene>
    <name evidence="9" type="ORF">I4I81_02620</name>
</gene>
<dbReference type="InterPro" id="IPR032816">
    <property type="entry name" value="VTT_dom"/>
</dbReference>
<keyword evidence="5 7" id="KW-1133">Transmembrane helix</keyword>
<feature type="transmembrane region" description="Helical" evidence="7">
    <location>
        <begin position="169"/>
        <end position="188"/>
    </location>
</feature>
<evidence type="ECO:0000259" key="8">
    <source>
        <dbReference type="Pfam" id="PF09335"/>
    </source>
</evidence>
<dbReference type="InterPro" id="IPR051311">
    <property type="entry name" value="DedA_domain"/>
</dbReference>
<comment type="caution">
    <text evidence="9">The sequence shown here is derived from an EMBL/GenBank/DDBJ whole genome shotgun (WGS) entry which is preliminary data.</text>
</comment>
<evidence type="ECO:0000256" key="4">
    <source>
        <dbReference type="ARBA" id="ARBA00022692"/>
    </source>
</evidence>
<evidence type="ECO:0000313" key="9">
    <source>
        <dbReference type="EMBL" id="MBW0133151.1"/>
    </source>
</evidence>
<evidence type="ECO:0000256" key="5">
    <source>
        <dbReference type="ARBA" id="ARBA00022989"/>
    </source>
</evidence>
<evidence type="ECO:0000256" key="6">
    <source>
        <dbReference type="ARBA" id="ARBA00023136"/>
    </source>
</evidence>
<dbReference type="Pfam" id="PF09335">
    <property type="entry name" value="VTT_dom"/>
    <property type="match status" value="1"/>
</dbReference>